<dbReference type="Proteomes" id="UP000266723">
    <property type="component" value="Unassembled WGS sequence"/>
</dbReference>
<comment type="caution">
    <text evidence="1">The sequence shown here is derived from an EMBL/GenBank/DDBJ whole genome shotgun (WGS) entry which is preliminary data.</text>
</comment>
<sequence length="138" mass="16134">MDERGWWIMKVKRRLDEDCLDPLRLCIFDGQNFDSWKRNDAGYKAQRYSWRSAVVTRDFGEIQSNPFSAKLILGGVQWLQEISGNCDYSPLIKSMRLESCPRSSVMMNFVFSVRGLRLVTFAVLHLLSSDRFQILFIL</sequence>
<organism evidence="1 2">
    <name type="scientific">Brassica cretica</name>
    <name type="common">Mustard</name>
    <dbReference type="NCBI Taxonomy" id="69181"/>
    <lineage>
        <taxon>Eukaryota</taxon>
        <taxon>Viridiplantae</taxon>
        <taxon>Streptophyta</taxon>
        <taxon>Embryophyta</taxon>
        <taxon>Tracheophyta</taxon>
        <taxon>Spermatophyta</taxon>
        <taxon>Magnoliopsida</taxon>
        <taxon>eudicotyledons</taxon>
        <taxon>Gunneridae</taxon>
        <taxon>Pentapetalae</taxon>
        <taxon>rosids</taxon>
        <taxon>malvids</taxon>
        <taxon>Brassicales</taxon>
        <taxon>Brassicaceae</taxon>
        <taxon>Brassiceae</taxon>
        <taxon>Brassica</taxon>
    </lineage>
</organism>
<proteinExistence type="predicted"/>
<evidence type="ECO:0000313" key="2">
    <source>
        <dbReference type="Proteomes" id="UP000266723"/>
    </source>
</evidence>
<gene>
    <name evidence="1" type="ORF">DY000_02037828</name>
</gene>
<protein>
    <submittedName>
        <fullName evidence="1">Uncharacterized protein</fullName>
    </submittedName>
</protein>
<reference evidence="1 2" key="1">
    <citation type="journal article" date="2020" name="BMC Genomics">
        <title>Intraspecific diversification of the crop wild relative Brassica cretica Lam. using demographic model selection.</title>
        <authorList>
            <person name="Kioukis A."/>
            <person name="Michalopoulou V.A."/>
            <person name="Briers L."/>
            <person name="Pirintsos S."/>
            <person name="Studholme D.J."/>
            <person name="Pavlidis P."/>
            <person name="Sarris P.F."/>
        </authorList>
    </citation>
    <scope>NUCLEOTIDE SEQUENCE [LARGE SCALE GENOMIC DNA]</scope>
    <source>
        <strain evidence="2">cv. PFS-1207/04</strain>
    </source>
</reference>
<keyword evidence="2" id="KW-1185">Reference proteome</keyword>
<dbReference type="EMBL" id="QGKV02001507">
    <property type="protein sequence ID" value="KAF3530047.1"/>
    <property type="molecule type" value="Genomic_DNA"/>
</dbReference>
<accession>A0ABQ7BCK8</accession>
<name>A0ABQ7BCK8_BRACR</name>
<evidence type="ECO:0000313" key="1">
    <source>
        <dbReference type="EMBL" id="KAF3530047.1"/>
    </source>
</evidence>